<evidence type="ECO:0000313" key="4">
    <source>
        <dbReference type="Proteomes" id="UP000255317"/>
    </source>
</evidence>
<dbReference type="SUPFAM" id="SSF48452">
    <property type="entry name" value="TPR-like"/>
    <property type="match status" value="2"/>
</dbReference>
<reference evidence="3 4" key="1">
    <citation type="submission" date="2018-07" db="EMBL/GenBank/DDBJ databases">
        <title>Genomic Encyclopedia of Type Strains, Phase IV (KMG-IV): sequencing the most valuable type-strain genomes for metagenomic binning, comparative biology and taxonomic classification.</title>
        <authorList>
            <person name="Goeker M."/>
        </authorList>
    </citation>
    <scope>NUCLEOTIDE SEQUENCE [LARGE SCALE GENOMIC DNA]</scope>
    <source>
        <strain evidence="3 4">DSM 101478</strain>
    </source>
</reference>
<dbReference type="RefSeq" id="WP_115123350.1">
    <property type="nucleotide sequence ID" value="NZ_QRAO01000002.1"/>
</dbReference>
<evidence type="ECO:0000256" key="1">
    <source>
        <dbReference type="PROSITE-ProRule" id="PRU00339"/>
    </source>
</evidence>
<dbReference type="OrthoDB" id="1399920at2"/>
<dbReference type="PROSITE" id="PS51257">
    <property type="entry name" value="PROKAR_LIPOPROTEIN"/>
    <property type="match status" value="1"/>
</dbReference>
<feature type="signal peptide" evidence="2">
    <location>
        <begin position="1"/>
        <end position="18"/>
    </location>
</feature>
<accession>A0A370QGG9</accession>
<keyword evidence="2" id="KW-0732">Signal</keyword>
<dbReference type="PROSITE" id="PS50005">
    <property type="entry name" value="TPR"/>
    <property type="match status" value="1"/>
</dbReference>
<evidence type="ECO:0000313" key="3">
    <source>
        <dbReference type="EMBL" id="RDK87150.1"/>
    </source>
</evidence>
<name>A0A370QGG9_9FLAO</name>
<dbReference type="InterPro" id="IPR019734">
    <property type="entry name" value="TPR_rpt"/>
</dbReference>
<feature type="chain" id="PRO_5016909987" evidence="2">
    <location>
        <begin position="19"/>
        <end position="428"/>
    </location>
</feature>
<dbReference type="AlphaFoldDB" id="A0A370QGG9"/>
<protein>
    <submittedName>
        <fullName evidence="3">Tfp pilus assembly protein PilF</fullName>
    </submittedName>
</protein>
<gene>
    <name evidence="3" type="ORF">C8D94_102332</name>
</gene>
<evidence type="ECO:0000256" key="2">
    <source>
        <dbReference type="SAM" id="SignalP"/>
    </source>
</evidence>
<dbReference type="SMART" id="SM00028">
    <property type="entry name" value="TPR"/>
    <property type="match status" value="4"/>
</dbReference>
<keyword evidence="1" id="KW-0802">TPR repeat</keyword>
<proteinExistence type="predicted"/>
<sequence length="428" mass="48515">MKPRYILLLLAFALFSCAEEKTEVAVTNPEDYNKYLATDNQTTHTNAMAERDFWNNKLSVDTTGVGSLGPLAGAYSTLFETTGNAKNLYKAEELYKKAIENSAHNKDAYVRGLARNYISQHRFKDAETILEKSYNGISNKKATRLMLFDVYMELGKYAEAQEMLEKIKNMSDYNYLIRQAKWNDYKGDLDGAINFLEKARDIADSRKSRPLQLWTYTNLGDYYGHAGRIKDAYNQYIKALNIQPDNAYALKGIAWITYSAEKDTAEAVRILDSISTHHDVPDYLLLRSEMAEFEGDTQASNQYADQFLEKINAGDYGAMYNAYLIEAYASSNPEKALQIANTEVENRATPEAYHLLALAQLKNGDKEKALTTIKNHVKGKTHEPMALYHTALVYKANDMPEAVKPIKEELMEASFELGPIMHKKIQAL</sequence>
<dbReference type="Proteomes" id="UP000255317">
    <property type="component" value="Unassembled WGS sequence"/>
</dbReference>
<dbReference type="Pfam" id="PF13424">
    <property type="entry name" value="TPR_12"/>
    <property type="match status" value="1"/>
</dbReference>
<organism evidence="3 4">
    <name type="scientific">Marinirhabdus gelatinilytica</name>
    <dbReference type="NCBI Taxonomy" id="1703343"/>
    <lineage>
        <taxon>Bacteria</taxon>
        <taxon>Pseudomonadati</taxon>
        <taxon>Bacteroidota</taxon>
        <taxon>Flavobacteriia</taxon>
        <taxon>Flavobacteriales</taxon>
        <taxon>Flavobacteriaceae</taxon>
    </lineage>
</organism>
<dbReference type="InterPro" id="IPR011990">
    <property type="entry name" value="TPR-like_helical_dom_sf"/>
</dbReference>
<keyword evidence="4" id="KW-1185">Reference proteome</keyword>
<feature type="repeat" description="TPR" evidence="1">
    <location>
        <begin position="213"/>
        <end position="246"/>
    </location>
</feature>
<dbReference type="Gene3D" id="1.25.40.10">
    <property type="entry name" value="Tetratricopeptide repeat domain"/>
    <property type="match status" value="2"/>
</dbReference>
<comment type="caution">
    <text evidence="3">The sequence shown here is derived from an EMBL/GenBank/DDBJ whole genome shotgun (WGS) entry which is preliminary data.</text>
</comment>
<dbReference type="EMBL" id="QRAO01000002">
    <property type="protein sequence ID" value="RDK87150.1"/>
    <property type="molecule type" value="Genomic_DNA"/>
</dbReference>